<evidence type="ECO:0000313" key="2">
    <source>
        <dbReference type="EMBL" id="GBB92555.1"/>
    </source>
</evidence>
<organism evidence="2 3">
    <name type="scientific">Rhizophagus clarus</name>
    <dbReference type="NCBI Taxonomy" id="94130"/>
    <lineage>
        <taxon>Eukaryota</taxon>
        <taxon>Fungi</taxon>
        <taxon>Fungi incertae sedis</taxon>
        <taxon>Mucoromycota</taxon>
        <taxon>Glomeromycotina</taxon>
        <taxon>Glomeromycetes</taxon>
        <taxon>Glomerales</taxon>
        <taxon>Glomeraceae</taxon>
        <taxon>Rhizophagus</taxon>
    </lineage>
</organism>
<name>A0A2Z6QSZ9_9GLOM</name>
<reference evidence="2 3" key="1">
    <citation type="submission" date="2017-11" db="EMBL/GenBank/DDBJ databases">
        <title>The genome of Rhizophagus clarus HR1 reveals common genetic basis of auxotrophy among arbuscular mycorrhizal fungi.</title>
        <authorList>
            <person name="Kobayashi Y."/>
        </authorList>
    </citation>
    <scope>NUCLEOTIDE SEQUENCE [LARGE SCALE GENOMIC DNA]</scope>
    <source>
        <strain evidence="2 3">HR1</strain>
    </source>
</reference>
<dbReference type="Proteomes" id="UP000247702">
    <property type="component" value="Unassembled WGS sequence"/>
</dbReference>
<keyword evidence="3" id="KW-1185">Reference proteome</keyword>
<sequence>VRNTEKQVRPPFQSQTPHFESPEHQTYGLGLYFEVLELQFEADQSPKLHFEADYCLKLHFEADRVFQRSSRRSISKFRKPVFLTPVSKSADGFLEEISKAWNVTELQRFAVSGCLLNVITHNFKGLQLPNTTGLNFEDSASERNFKGSRLPERLMVRISEVCGFIVPHGRDFKDLWLFRCFMKDFEGI</sequence>
<evidence type="ECO:0000313" key="3">
    <source>
        <dbReference type="Proteomes" id="UP000247702"/>
    </source>
</evidence>
<accession>A0A2Z6QSZ9</accession>
<dbReference type="AlphaFoldDB" id="A0A2Z6QSZ9"/>
<feature type="region of interest" description="Disordered" evidence="1">
    <location>
        <begin position="1"/>
        <end position="23"/>
    </location>
</feature>
<proteinExistence type="predicted"/>
<dbReference type="EMBL" id="BEXD01001139">
    <property type="protein sequence ID" value="GBB92555.1"/>
    <property type="molecule type" value="Genomic_DNA"/>
</dbReference>
<comment type="caution">
    <text evidence="2">The sequence shown here is derived from an EMBL/GenBank/DDBJ whole genome shotgun (WGS) entry which is preliminary data.</text>
</comment>
<protein>
    <submittedName>
        <fullName evidence="2">Uncharacterized protein</fullName>
    </submittedName>
</protein>
<feature type="non-terminal residue" evidence="2">
    <location>
        <position position="1"/>
    </location>
</feature>
<gene>
    <name evidence="2" type="ORF">RclHR1_20220001</name>
</gene>
<evidence type="ECO:0000256" key="1">
    <source>
        <dbReference type="SAM" id="MobiDB-lite"/>
    </source>
</evidence>